<comment type="caution">
    <text evidence="1">The sequence shown here is derived from an EMBL/GenBank/DDBJ whole genome shotgun (WGS) entry which is preliminary data.</text>
</comment>
<dbReference type="EMBL" id="FOCD01000001">
    <property type="protein sequence ID" value="SEM87168.1"/>
    <property type="molecule type" value="Genomic_DNA"/>
</dbReference>
<evidence type="ECO:0000313" key="2">
    <source>
        <dbReference type="Proteomes" id="UP000199735"/>
    </source>
</evidence>
<dbReference type="RefSeq" id="WP_093880081.1">
    <property type="nucleotide sequence ID" value="NZ_FOCD01000001.1"/>
</dbReference>
<dbReference type="AlphaFoldDB" id="A0AAX2EDQ5"/>
<proteinExistence type="predicted"/>
<organism evidence="1 2">
    <name type="scientific">Terribacillus saccharophilus</name>
    <dbReference type="NCBI Taxonomy" id="361277"/>
    <lineage>
        <taxon>Bacteria</taxon>
        <taxon>Bacillati</taxon>
        <taxon>Bacillota</taxon>
        <taxon>Bacilli</taxon>
        <taxon>Bacillales</taxon>
        <taxon>Bacillaceae</taxon>
        <taxon>Terribacillus</taxon>
    </lineage>
</organism>
<sequence>MSNPNTEIIAVHAIVNETFQPGQHLVARIPTDDKEPSFDGYITVHNDASKTVNSFMYNVPTQVKGTEVDEFSDSSRSFPLEIADYQNYYKQGGCLLLVVEVLKTNVNATKIFYKHLLPIDLKEIINIHGKQKTHAVKLRPLEETSLYSVCVIMDDQMHKQSTYLIESNQYKDEEFEQHIFTSLTFDPERDAPSDIMKHDFIHFGLKDNIEYPLRRSRIEGIGVKYLQKVVAGDEEYMFNVQTSYTPPIYRWVIEDSLTFMKNEKTENKLTYSLVPKSLQSILKIYPFLINFLSSGKIRFDDLYAEFDKEEQVEVLNQVNQAHDFFELAGMTFDRLGISHELEFNGTFEEIVKKLEFLQDIFVNKNYEGINIQNPDKPSYCNVTIGDVTILMFYNPNSKKEKFLNVFDEKFLDLDWTYKNNETGKLANISPYLLINKDAFVKAANIDFNLIKQSLLQIEFIEDFVFGPVNNFILNCINAFDETNRTEFLQLAHDLMHDRKKEFAEESNYVVSELNALQISYRMNRELNTEQFQRLLKLKDNAASLSNKVELMYGVSVLSESLREAEFYFEQFDDERKSYYKTLPIYKLYSDLKKGSHN</sequence>
<evidence type="ECO:0000313" key="1">
    <source>
        <dbReference type="EMBL" id="SEM87168.1"/>
    </source>
</evidence>
<gene>
    <name evidence="1" type="ORF">SAMN04489762_1261</name>
</gene>
<dbReference type="Proteomes" id="UP000199735">
    <property type="component" value="Unassembled WGS sequence"/>
</dbReference>
<protein>
    <submittedName>
        <fullName evidence="1">Uncharacterized protein</fullName>
    </submittedName>
</protein>
<name>A0AAX2EDQ5_9BACI</name>
<reference evidence="1 2" key="1">
    <citation type="submission" date="2016-10" db="EMBL/GenBank/DDBJ databases">
        <authorList>
            <person name="Varghese N."/>
            <person name="Submissions S."/>
        </authorList>
    </citation>
    <scope>NUCLEOTIDE SEQUENCE [LARGE SCALE GENOMIC DNA]</scope>
    <source>
        <strain evidence="1 2">DSM 21619</strain>
    </source>
</reference>
<accession>A0AAX2EDQ5</accession>